<evidence type="ECO:0000313" key="11">
    <source>
        <dbReference type="EMBL" id="ACT59408.1"/>
    </source>
</evidence>
<dbReference type="GO" id="GO:0098797">
    <property type="term" value="C:plasma membrane protein complex"/>
    <property type="evidence" value="ECO:0007669"/>
    <property type="project" value="TreeGrafter"/>
</dbReference>
<dbReference type="InterPro" id="IPR051447">
    <property type="entry name" value="Lipoprotein-release_system"/>
</dbReference>
<dbReference type="STRING" id="582402.Hbal_1720"/>
<evidence type="ECO:0000256" key="2">
    <source>
        <dbReference type="ARBA" id="ARBA00005236"/>
    </source>
</evidence>
<accession>C6XJW3</accession>
<dbReference type="GO" id="GO:0042953">
    <property type="term" value="P:lipoprotein transport"/>
    <property type="evidence" value="ECO:0007669"/>
    <property type="project" value="InterPro"/>
</dbReference>
<keyword evidence="12" id="KW-1185">Reference proteome</keyword>
<dbReference type="GO" id="GO:0044874">
    <property type="term" value="P:lipoprotein localization to outer membrane"/>
    <property type="evidence" value="ECO:0007669"/>
    <property type="project" value="TreeGrafter"/>
</dbReference>
<evidence type="ECO:0000256" key="1">
    <source>
        <dbReference type="ARBA" id="ARBA00004651"/>
    </source>
</evidence>
<evidence type="ECO:0000259" key="10">
    <source>
        <dbReference type="Pfam" id="PF12704"/>
    </source>
</evidence>
<feature type="domain" description="ABC3 transporter permease C-terminal" evidence="9">
    <location>
        <begin position="304"/>
        <end position="437"/>
    </location>
</feature>
<sequence length="444" mass="48239">MSNGSQTASELSVRVDGLDEHAKGTQPFGPFERMLAFRYIRAKREHGGLALISVVSTVGVTLAVFALITIMSIMNGFRLELLSKVVGFEPHVYVNAVEMPTADADDLGRRISELDGVVNVAPVIEEMVLADSGGRKEGVSVKGLRPHDLEAIDLIVSHISEGDLSQFGVEGTRSDTIVIGEGLARSMGAVVGSRIKLLSPNGPSTVMGQVPRSKVYTVTAIYNVGNEKYDRYTVIMPMAHARLFFSKGDSYQYLGVRIEDPDQAENLVRSLREKGITNRYARDWKSLNAQLVGALVVERNVMRLIMMIVVMITALNIITGVLMLVKNKARDIAILRTIGATRGGVVRIFLMSGSILGGVGVGVGLILGVMFVLNIAPIQHGVEFVCGCEIFPKSVYQLNAIPAKLQWSEVAIVTGWAFLMTVLTTLIPSMWASRLDPVEALRNQ</sequence>
<dbReference type="InterPro" id="IPR011925">
    <property type="entry name" value="LolCE_TM"/>
</dbReference>
<dbReference type="PANTHER" id="PTHR30489:SF0">
    <property type="entry name" value="LIPOPROTEIN-RELEASING SYSTEM TRANSMEMBRANE PROTEIN LOLE"/>
    <property type="match status" value="1"/>
</dbReference>
<evidence type="ECO:0000256" key="6">
    <source>
        <dbReference type="ARBA" id="ARBA00022989"/>
    </source>
</evidence>
<proteinExistence type="inferred from homology"/>
<evidence type="ECO:0000256" key="8">
    <source>
        <dbReference type="SAM" id="Phobius"/>
    </source>
</evidence>
<reference evidence="12" key="1">
    <citation type="journal article" date="2011" name="J. Bacteriol.">
        <title>Genome sequences of eight morphologically diverse alphaproteobacteria.</title>
        <authorList>
            <consortium name="US DOE Joint Genome Institute"/>
            <person name="Brown P.J."/>
            <person name="Kysela D.T."/>
            <person name="Buechlein A."/>
            <person name="Hemmerich C."/>
            <person name="Brun Y.V."/>
        </authorList>
    </citation>
    <scope>NUCLEOTIDE SEQUENCE [LARGE SCALE GENOMIC DNA]</scope>
    <source>
        <strain evidence="12">ATCC 49814 / DSM 5838 / IFAM 1418</strain>
    </source>
</reference>
<evidence type="ECO:0000256" key="7">
    <source>
        <dbReference type="ARBA" id="ARBA00023136"/>
    </source>
</evidence>
<dbReference type="NCBIfam" id="TIGR02212">
    <property type="entry name" value="lolCE"/>
    <property type="match status" value="1"/>
</dbReference>
<keyword evidence="6 8" id="KW-1133">Transmembrane helix</keyword>
<feature type="transmembrane region" description="Helical" evidence="8">
    <location>
        <begin position="304"/>
        <end position="325"/>
    </location>
</feature>
<keyword evidence="3" id="KW-0813">Transport</keyword>
<dbReference type="InterPro" id="IPR025857">
    <property type="entry name" value="MacB_PCD"/>
</dbReference>
<dbReference type="RefSeq" id="WP_015827558.1">
    <property type="nucleotide sequence ID" value="NC_012982.1"/>
</dbReference>
<feature type="transmembrane region" description="Helical" evidence="8">
    <location>
        <begin position="410"/>
        <end position="432"/>
    </location>
</feature>
<feature type="transmembrane region" description="Helical" evidence="8">
    <location>
        <begin position="346"/>
        <end position="373"/>
    </location>
</feature>
<dbReference type="InterPro" id="IPR003838">
    <property type="entry name" value="ABC3_permease_C"/>
</dbReference>
<dbReference type="HOGENOM" id="CLU_000604_8_1_5"/>
<keyword evidence="4" id="KW-1003">Cell membrane</keyword>
<dbReference type="Proteomes" id="UP000002745">
    <property type="component" value="Chromosome"/>
</dbReference>
<feature type="domain" description="MacB-like periplasmic core" evidence="10">
    <location>
        <begin position="53"/>
        <end position="273"/>
    </location>
</feature>
<comment type="subcellular location">
    <subcellularLocation>
        <location evidence="1">Cell membrane</location>
        <topology evidence="1">Multi-pass membrane protein</topology>
    </subcellularLocation>
</comment>
<dbReference type="AlphaFoldDB" id="C6XJW3"/>
<dbReference type="Pfam" id="PF02687">
    <property type="entry name" value="FtsX"/>
    <property type="match status" value="1"/>
</dbReference>
<keyword evidence="11" id="KW-0449">Lipoprotein</keyword>
<evidence type="ECO:0000313" key="12">
    <source>
        <dbReference type="Proteomes" id="UP000002745"/>
    </source>
</evidence>
<dbReference type="OrthoDB" id="9808461at2"/>
<feature type="transmembrane region" description="Helical" evidence="8">
    <location>
        <begin position="48"/>
        <end position="74"/>
    </location>
</feature>
<name>C6XJW3_HIRBI</name>
<dbReference type="Pfam" id="PF12704">
    <property type="entry name" value="MacB_PCD"/>
    <property type="match status" value="1"/>
</dbReference>
<evidence type="ECO:0000259" key="9">
    <source>
        <dbReference type="Pfam" id="PF02687"/>
    </source>
</evidence>
<keyword evidence="7 8" id="KW-0472">Membrane</keyword>
<gene>
    <name evidence="11" type="ordered locus">Hbal_1720</name>
</gene>
<organism evidence="11 12">
    <name type="scientific">Hirschia baltica (strain ATCC 49814 / DSM 5838 / IFAM 1418)</name>
    <dbReference type="NCBI Taxonomy" id="582402"/>
    <lineage>
        <taxon>Bacteria</taxon>
        <taxon>Pseudomonadati</taxon>
        <taxon>Pseudomonadota</taxon>
        <taxon>Alphaproteobacteria</taxon>
        <taxon>Hyphomonadales</taxon>
        <taxon>Hyphomonadaceae</taxon>
        <taxon>Hirschia</taxon>
    </lineage>
</organism>
<comment type="similarity">
    <text evidence="2">Belongs to the ABC-4 integral membrane protein family. LolC/E subfamily.</text>
</comment>
<protein>
    <submittedName>
        <fullName evidence="11">Lipoprotein releasing system, transmembrane protein, LolC/E family</fullName>
    </submittedName>
</protein>
<dbReference type="eggNOG" id="COG4591">
    <property type="taxonomic scope" value="Bacteria"/>
</dbReference>
<dbReference type="EMBL" id="CP001678">
    <property type="protein sequence ID" value="ACT59408.1"/>
    <property type="molecule type" value="Genomic_DNA"/>
</dbReference>
<keyword evidence="5 8" id="KW-0812">Transmembrane</keyword>
<dbReference type="PANTHER" id="PTHR30489">
    <property type="entry name" value="LIPOPROTEIN-RELEASING SYSTEM TRANSMEMBRANE PROTEIN LOLE"/>
    <property type="match status" value="1"/>
</dbReference>
<evidence type="ECO:0000256" key="5">
    <source>
        <dbReference type="ARBA" id="ARBA00022692"/>
    </source>
</evidence>
<dbReference type="KEGG" id="hba:Hbal_1720"/>
<evidence type="ECO:0000256" key="3">
    <source>
        <dbReference type="ARBA" id="ARBA00022448"/>
    </source>
</evidence>
<evidence type="ECO:0000256" key="4">
    <source>
        <dbReference type="ARBA" id="ARBA00022475"/>
    </source>
</evidence>